<dbReference type="EMBL" id="BGZK01000016">
    <property type="protein sequence ID" value="GBP05137.1"/>
    <property type="molecule type" value="Genomic_DNA"/>
</dbReference>
<sequence>MLQLRLATEDEINKMERLSKKRHRKERHRTNSKLNIIVSSHPSSFNDVPSLPHLSNRIEASPSAGSVLHLVSFGKILQSANVKDILNSSVKRIGRNCIALSFPDSTAANTFLYNPLLALKGLRAFILSFNVTCLGLMQGVLSDWSPEKIVGCIVVPEGSVRC</sequence>
<protein>
    <submittedName>
        <fullName evidence="1">Uncharacterized protein</fullName>
    </submittedName>
</protein>
<dbReference type="AlphaFoldDB" id="A0A4C1SUW7"/>
<name>A0A4C1SUW7_EUMVA</name>
<gene>
    <name evidence="1" type="ORF">EVAR_3453_1</name>
</gene>
<dbReference type="Proteomes" id="UP000299102">
    <property type="component" value="Unassembled WGS sequence"/>
</dbReference>
<comment type="caution">
    <text evidence="1">The sequence shown here is derived from an EMBL/GenBank/DDBJ whole genome shotgun (WGS) entry which is preliminary data.</text>
</comment>
<evidence type="ECO:0000313" key="1">
    <source>
        <dbReference type="EMBL" id="GBP05137.1"/>
    </source>
</evidence>
<organism evidence="1 2">
    <name type="scientific">Eumeta variegata</name>
    <name type="common">Bagworm moth</name>
    <name type="synonym">Eumeta japonica</name>
    <dbReference type="NCBI Taxonomy" id="151549"/>
    <lineage>
        <taxon>Eukaryota</taxon>
        <taxon>Metazoa</taxon>
        <taxon>Ecdysozoa</taxon>
        <taxon>Arthropoda</taxon>
        <taxon>Hexapoda</taxon>
        <taxon>Insecta</taxon>
        <taxon>Pterygota</taxon>
        <taxon>Neoptera</taxon>
        <taxon>Endopterygota</taxon>
        <taxon>Lepidoptera</taxon>
        <taxon>Glossata</taxon>
        <taxon>Ditrysia</taxon>
        <taxon>Tineoidea</taxon>
        <taxon>Psychidae</taxon>
        <taxon>Oiketicinae</taxon>
        <taxon>Eumeta</taxon>
    </lineage>
</organism>
<reference evidence="1 2" key="1">
    <citation type="journal article" date="2019" name="Commun. Biol.">
        <title>The bagworm genome reveals a unique fibroin gene that provides high tensile strength.</title>
        <authorList>
            <person name="Kono N."/>
            <person name="Nakamura H."/>
            <person name="Ohtoshi R."/>
            <person name="Tomita M."/>
            <person name="Numata K."/>
            <person name="Arakawa K."/>
        </authorList>
    </citation>
    <scope>NUCLEOTIDE SEQUENCE [LARGE SCALE GENOMIC DNA]</scope>
</reference>
<accession>A0A4C1SUW7</accession>
<proteinExistence type="predicted"/>
<evidence type="ECO:0000313" key="2">
    <source>
        <dbReference type="Proteomes" id="UP000299102"/>
    </source>
</evidence>
<keyword evidence="2" id="KW-1185">Reference proteome</keyword>
<dbReference type="OrthoDB" id="6931295at2759"/>